<dbReference type="SUPFAM" id="SSF54637">
    <property type="entry name" value="Thioesterase/thiol ester dehydrase-isomerase"/>
    <property type="match status" value="1"/>
</dbReference>
<protein>
    <submittedName>
        <fullName evidence="4">PaaI family thioesterase</fullName>
    </submittedName>
</protein>
<proteinExistence type="inferred from homology"/>
<comment type="caution">
    <text evidence="4">The sequence shown here is derived from an EMBL/GenBank/DDBJ whole genome shotgun (WGS) entry which is preliminary data.</text>
</comment>
<dbReference type="PANTHER" id="PTHR43240">
    <property type="entry name" value="1,4-DIHYDROXY-2-NAPHTHOYL-COA THIOESTERASE 1"/>
    <property type="match status" value="1"/>
</dbReference>
<dbReference type="InterPro" id="IPR003736">
    <property type="entry name" value="PAAI_dom"/>
</dbReference>
<keyword evidence="5" id="KW-1185">Reference proteome</keyword>
<gene>
    <name evidence="4" type="ORF">DF222_03005</name>
</gene>
<dbReference type="KEGG" id="cyz:C3B44_05785"/>
<dbReference type="GO" id="GO:0061522">
    <property type="term" value="F:1,4-dihydroxy-2-naphthoyl-CoA thioesterase activity"/>
    <property type="evidence" value="ECO:0007669"/>
    <property type="project" value="TreeGrafter"/>
</dbReference>
<evidence type="ECO:0000256" key="1">
    <source>
        <dbReference type="ARBA" id="ARBA00008324"/>
    </source>
</evidence>
<keyword evidence="2" id="KW-0378">Hydrolase</keyword>
<feature type="domain" description="Thioesterase" evidence="3">
    <location>
        <begin position="90"/>
        <end position="158"/>
    </location>
</feature>
<dbReference type="InterPro" id="IPR029069">
    <property type="entry name" value="HotDog_dom_sf"/>
</dbReference>
<reference evidence="5" key="1">
    <citation type="submission" date="2018-04" db="EMBL/GenBank/DDBJ databases">
        <authorList>
            <person name="Liu S."/>
            <person name="Wang Z."/>
            <person name="Li J."/>
        </authorList>
    </citation>
    <scope>NUCLEOTIDE SEQUENCE [LARGE SCALE GENOMIC DNA]</scope>
    <source>
        <strain evidence="5">2189</strain>
    </source>
</reference>
<dbReference type="PANTHER" id="PTHR43240:SF5">
    <property type="entry name" value="1,4-DIHYDROXY-2-NAPHTHOYL-COA THIOESTERASE 1"/>
    <property type="match status" value="1"/>
</dbReference>
<dbReference type="InterPro" id="IPR006683">
    <property type="entry name" value="Thioestr_dom"/>
</dbReference>
<dbReference type="CDD" id="cd03443">
    <property type="entry name" value="PaaI_thioesterase"/>
    <property type="match status" value="1"/>
</dbReference>
<dbReference type="NCBIfam" id="TIGR00369">
    <property type="entry name" value="unchar_dom_1"/>
    <property type="match status" value="1"/>
</dbReference>
<evidence type="ECO:0000313" key="5">
    <source>
        <dbReference type="Proteomes" id="UP000244989"/>
    </source>
</evidence>
<organism evidence="4 5">
    <name type="scientific">Corynebacterium yudongzhengii</name>
    <dbReference type="NCBI Taxonomy" id="2080740"/>
    <lineage>
        <taxon>Bacteria</taxon>
        <taxon>Bacillati</taxon>
        <taxon>Actinomycetota</taxon>
        <taxon>Actinomycetes</taxon>
        <taxon>Mycobacteriales</taxon>
        <taxon>Corynebacteriaceae</taxon>
        <taxon>Corynebacterium</taxon>
    </lineage>
</organism>
<evidence type="ECO:0000256" key="2">
    <source>
        <dbReference type="ARBA" id="ARBA00022801"/>
    </source>
</evidence>
<dbReference type="AlphaFoldDB" id="A0A2U1T905"/>
<dbReference type="Proteomes" id="UP000244989">
    <property type="component" value="Unassembled WGS sequence"/>
</dbReference>
<comment type="similarity">
    <text evidence="1">Belongs to the thioesterase PaaI family.</text>
</comment>
<dbReference type="GO" id="GO:0005829">
    <property type="term" value="C:cytosol"/>
    <property type="evidence" value="ECO:0007669"/>
    <property type="project" value="TreeGrafter"/>
</dbReference>
<evidence type="ECO:0000259" key="3">
    <source>
        <dbReference type="Pfam" id="PF03061"/>
    </source>
</evidence>
<dbReference type="Pfam" id="PF03061">
    <property type="entry name" value="4HBT"/>
    <property type="match status" value="1"/>
</dbReference>
<dbReference type="Gene3D" id="3.10.129.10">
    <property type="entry name" value="Hotdog Thioesterase"/>
    <property type="match status" value="1"/>
</dbReference>
<sequence length="173" mass="18664">MTARPTTPICARFDSELMASDSTSVCTIEAMDYLDLLRDVENRLDDDGLNQLNEALVGLEKLYGLRYTDISREQVVAEVDIDDRLRQYVGVVNGGVMAGVAESVAGVAGLLAAGQHVVGVNNSTDLIRPAKEGVLRAVAKPIHTGRSTQLFDVEITNSATLVARSTMRNMVLN</sequence>
<name>A0A2U1T905_9CORY</name>
<evidence type="ECO:0000313" key="4">
    <source>
        <dbReference type="EMBL" id="PWC02368.1"/>
    </source>
</evidence>
<dbReference type="EMBL" id="QEEZ01000004">
    <property type="protein sequence ID" value="PWC02368.1"/>
    <property type="molecule type" value="Genomic_DNA"/>
</dbReference>
<accession>A0A2U1T905</accession>